<keyword evidence="6" id="KW-0484">Methanogenesis</keyword>
<keyword evidence="3 8" id="KW-0808">Transferase</keyword>
<dbReference type="Pfam" id="PF01208">
    <property type="entry name" value="URO-D"/>
    <property type="match status" value="1"/>
</dbReference>
<sequence length="341" mass="37094">MRKFAQKDRLLAVARKQEVDKPPCICPGGMMNMISRDIMVKSGCLWPEAHMDSEKMAALTYALNEAGGFENYGVPFCMTVEAEAMGAKVNMGDLICEPHVVDSPLKSTSQVNLLQQIDVNSGRVKVVLDAIKILKAKNTDVPIIGNVTGPVSTAGTLVDMSVLMREFRKKPADAEKLMNFIVENLVVYAKAQVEAGADVVCISEPSGTGEILGPQIFRDFTIKYVNRVLDAVDVPVKIVHICGKLKRVYQIIPEFHCNIFSFDAIVPIMEIKPFIPEMAVMGNVSSFALGEVSSEKVKSLVKLAMTKGADVVAPACGLSTTTPLINIQTMVETTKQEIVSL</sequence>
<evidence type="ECO:0000256" key="6">
    <source>
        <dbReference type="ARBA" id="ARBA00022994"/>
    </source>
</evidence>
<accession>A0A923HYX6</accession>
<evidence type="ECO:0000256" key="5">
    <source>
        <dbReference type="ARBA" id="ARBA00022833"/>
    </source>
</evidence>
<dbReference type="Gene3D" id="3.20.20.210">
    <property type="match status" value="1"/>
</dbReference>
<dbReference type="InterPro" id="IPR052024">
    <property type="entry name" value="Methanogen_methyltrans"/>
</dbReference>
<dbReference type="Proteomes" id="UP000616595">
    <property type="component" value="Unassembled WGS sequence"/>
</dbReference>
<dbReference type="PANTHER" id="PTHR47099">
    <property type="entry name" value="METHYLCOBAMIDE:COM METHYLTRANSFERASE MTBA"/>
    <property type="match status" value="1"/>
</dbReference>
<evidence type="ECO:0000256" key="3">
    <source>
        <dbReference type="ARBA" id="ARBA00022679"/>
    </source>
</evidence>
<dbReference type="AlphaFoldDB" id="A0A923HYX6"/>
<dbReference type="InterPro" id="IPR006360">
    <property type="entry name" value="Mtase_MtaA_CmuA"/>
</dbReference>
<dbReference type="PANTHER" id="PTHR47099:SF1">
    <property type="entry name" value="METHYLCOBAMIDE:COM METHYLTRANSFERASE MTBA"/>
    <property type="match status" value="1"/>
</dbReference>
<dbReference type="GO" id="GO:0008168">
    <property type="term" value="F:methyltransferase activity"/>
    <property type="evidence" value="ECO:0007669"/>
    <property type="project" value="UniProtKB-KW"/>
</dbReference>
<organism evidence="8 9">
    <name type="scientific">Acetobacterium paludosum</name>
    <dbReference type="NCBI Taxonomy" id="52693"/>
    <lineage>
        <taxon>Bacteria</taxon>
        <taxon>Bacillati</taxon>
        <taxon>Bacillota</taxon>
        <taxon>Clostridia</taxon>
        <taxon>Eubacteriales</taxon>
        <taxon>Eubacteriaceae</taxon>
        <taxon>Acetobacterium</taxon>
    </lineage>
</organism>
<dbReference type="SUPFAM" id="SSF51726">
    <property type="entry name" value="UROD/MetE-like"/>
    <property type="match status" value="1"/>
</dbReference>
<dbReference type="NCBIfam" id="TIGR01463">
    <property type="entry name" value="mtaA_cmuA"/>
    <property type="match status" value="1"/>
</dbReference>
<evidence type="ECO:0000256" key="2">
    <source>
        <dbReference type="ARBA" id="ARBA00022603"/>
    </source>
</evidence>
<comment type="caution">
    <text evidence="8">The sequence shown here is derived from an EMBL/GenBank/DDBJ whole genome shotgun (WGS) entry which is preliminary data.</text>
</comment>
<dbReference type="GO" id="GO:0004853">
    <property type="term" value="F:uroporphyrinogen decarboxylase activity"/>
    <property type="evidence" value="ECO:0007669"/>
    <property type="project" value="InterPro"/>
</dbReference>
<dbReference type="GO" id="GO:0046872">
    <property type="term" value="F:metal ion binding"/>
    <property type="evidence" value="ECO:0007669"/>
    <property type="project" value="UniProtKB-KW"/>
</dbReference>
<keyword evidence="4" id="KW-0479">Metal-binding</keyword>
<dbReference type="RefSeq" id="WP_148565955.1">
    <property type="nucleotide sequence ID" value="NZ_RXYA01000002.1"/>
</dbReference>
<keyword evidence="5" id="KW-0862">Zinc</keyword>
<dbReference type="EMBL" id="WJBD01000023">
    <property type="protein sequence ID" value="MBC3889705.1"/>
    <property type="molecule type" value="Genomic_DNA"/>
</dbReference>
<dbReference type="NCBIfam" id="NF004889">
    <property type="entry name" value="PRK06252.1"/>
    <property type="match status" value="1"/>
</dbReference>
<dbReference type="InterPro" id="IPR000257">
    <property type="entry name" value="Uroporphyrinogen_deCOase"/>
</dbReference>
<evidence type="ECO:0000256" key="4">
    <source>
        <dbReference type="ARBA" id="ARBA00022723"/>
    </source>
</evidence>
<dbReference type="InterPro" id="IPR038071">
    <property type="entry name" value="UROD/MetE-like_sf"/>
</dbReference>
<dbReference type="EC" id="2.1.1.-" evidence="8"/>
<reference evidence="8" key="2">
    <citation type="submission" date="2020-10" db="EMBL/GenBank/DDBJ databases">
        <title>Comparative genomics of the Acetobacterium genus.</title>
        <authorList>
            <person name="Marshall C."/>
            <person name="May H."/>
            <person name="Norman S."/>
        </authorList>
    </citation>
    <scope>NUCLEOTIDE SEQUENCE</scope>
    <source>
        <strain evidence="8">DER-2019</strain>
    </source>
</reference>
<proteinExistence type="predicted"/>
<evidence type="ECO:0000313" key="9">
    <source>
        <dbReference type="Proteomes" id="UP000616595"/>
    </source>
</evidence>
<dbReference type="GO" id="GO:0032259">
    <property type="term" value="P:methylation"/>
    <property type="evidence" value="ECO:0007669"/>
    <property type="project" value="UniProtKB-KW"/>
</dbReference>
<keyword evidence="9" id="KW-1185">Reference proteome</keyword>
<dbReference type="GO" id="GO:0006730">
    <property type="term" value="P:one-carbon metabolic process"/>
    <property type="evidence" value="ECO:0007669"/>
    <property type="project" value="InterPro"/>
</dbReference>
<comment type="cofactor">
    <cofactor evidence="1">
        <name>Zn(2+)</name>
        <dbReference type="ChEBI" id="CHEBI:29105"/>
    </cofactor>
</comment>
<reference evidence="8" key="1">
    <citation type="submission" date="2019-10" db="EMBL/GenBank/DDBJ databases">
        <authorList>
            <person name="Ross D.E."/>
            <person name="Gulliver D."/>
        </authorList>
    </citation>
    <scope>NUCLEOTIDE SEQUENCE</scope>
    <source>
        <strain evidence="8">DER-2019</strain>
    </source>
</reference>
<dbReference type="OrthoDB" id="8452307at2"/>
<feature type="domain" description="Uroporphyrinogen decarboxylase (URO-D)" evidence="7">
    <location>
        <begin position="6"/>
        <end position="336"/>
    </location>
</feature>
<protein>
    <submittedName>
        <fullName evidence="8">MtaA/CmuA family methyltransferase</fullName>
        <ecNumber evidence="8">2.1.1.-</ecNumber>
    </submittedName>
</protein>
<keyword evidence="2 8" id="KW-0489">Methyltransferase</keyword>
<dbReference type="GO" id="GO:0006779">
    <property type="term" value="P:porphyrin-containing compound biosynthetic process"/>
    <property type="evidence" value="ECO:0007669"/>
    <property type="project" value="InterPro"/>
</dbReference>
<name>A0A923HYX6_9FIRM</name>
<dbReference type="GO" id="GO:0015948">
    <property type="term" value="P:methanogenesis"/>
    <property type="evidence" value="ECO:0007669"/>
    <property type="project" value="UniProtKB-KW"/>
</dbReference>
<evidence type="ECO:0000259" key="7">
    <source>
        <dbReference type="Pfam" id="PF01208"/>
    </source>
</evidence>
<evidence type="ECO:0000313" key="8">
    <source>
        <dbReference type="EMBL" id="MBC3889705.1"/>
    </source>
</evidence>
<gene>
    <name evidence="8" type="ORF">GH810_15450</name>
</gene>
<evidence type="ECO:0000256" key="1">
    <source>
        <dbReference type="ARBA" id="ARBA00001947"/>
    </source>
</evidence>